<gene>
    <name evidence="3" type="ordered locus">Lcho_4247</name>
</gene>
<feature type="domain" description="DUF2157" evidence="2">
    <location>
        <begin position="9"/>
        <end position="147"/>
    </location>
</feature>
<proteinExistence type="predicted"/>
<dbReference type="STRING" id="395495.Lcho_4247"/>
<feature type="transmembrane region" description="Helical" evidence="1">
    <location>
        <begin position="211"/>
        <end position="229"/>
    </location>
</feature>
<feature type="transmembrane region" description="Helical" evidence="1">
    <location>
        <begin position="148"/>
        <end position="166"/>
    </location>
</feature>
<sequence length="325" mass="34664">MDLPLALHELAARHRLDAPALRRLGQLAGLEQAHEALSRWLPRGVAALAAVLLGSGLVFWVAANWDLLGRVGQFALLQAAVVLAIGATLWRGLQRLPAALLALLGIGGLFAYFGQTYQTGADAWQLFALWAALAVPLGLALRSDLLWSAWVLVAMTAIALWLQAHISPGFETQARDLPIWLTGWSGAVLLAVLMSPPIGGRLGAGKRARRVAVAFATVLVAGGALFGLFQSPVAWPYPIGLLLLAAAAAQLYRARSFDLALLGFVALALDVLLLAGLSRGLYQMDERNVISQMLLITVASALLLSLTVKLVLQRARAVQQESHHV</sequence>
<accession>B1XZD5</accession>
<evidence type="ECO:0000256" key="1">
    <source>
        <dbReference type="SAM" id="Phobius"/>
    </source>
</evidence>
<reference evidence="3 4" key="1">
    <citation type="submission" date="2008-03" db="EMBL/GenBank/DDBJ databases">
        <title>Complete sequence of Leptothrix cholodnii SP-6.</title>
        <authorList>
            <consortium name="US DOE Joint Genome Institute"/>
            <person name="Copeland A."/>
            <person name="Lucas S."/>
            <person name="Lapidus A."/>
            <person name="Glavina del Rio T."/>
            <person name="Dalin E."/>
            <person name="Tice H."/>
            <person name="Bruce D."/>
            <person name="Goodwin L."/>
            <person name="Pitluck S."/>
            <person name="Chertkov O."/>
            <person name="Brettin T."/>
            <person name="Detter J.C."/>
            <person name="Han C."/>
            <person name="Kuske C.R."/>
            <person name="Schmutz J."/>
            <person name="Larimer F."/>
            <person name="Land M."/>
            <person name="Hauser L."/>
            <person name="Kyrpides N."/>
            <person name="Lykidis A."/>
            <person name="Emerson D."/>
            <person name="Richardson P."/>
        </authorList>
    </citation>
    <scope>NUCLEOTIDE SEQUENCE [LARGE SCALE GENOMIC DNA]</scope>
    <source>
        <strain evidence="4">ATCC 51168 / LMG 8142 / SP-6</strain>
    </source>
</reference>
<evidence type="ECO:0000259" key="2">
    <source>
        <dbReference type="Pfam" id="PF09925"/>
    </source>
</evidence>
<feature type="transmembrane region" description="Helical" evidence="1">
    <location>
        <begin position="97"/>
        <end position="117"/>
    </location>
</feature>
<dbReference type="KEGG" id="lch:Lcho_4247"/>
<dbReference type="EMBL" id="CP001013">
    <property type="protein sequence ID" value="ACB36498.1"/>
    <property type="molecule type" value="Genomic_DNA"/>
</dbReference>
<dbReference type="Pfam" id="PF09925">
    <property type="entry name" value="DUF2157"/>
    <property type="match status" value="1"/>
</dbReference>
<keyword evidence="1" id="KW-1133">Transmembrane helix</keyword>
<feature type="transmembrane region" description="Helical" evidence="1">
    <location>
        <begin position="123"/>
        <end position="141"/>
    </location>
</feature>
<evidence type="ECO:0000313" key="3">
    <source>
        <dbReference type="EMBL" id="ACB36498.1"/>
    </source>
</evidence>
<feature type="transmembrane region" description="Helical" evidence="1">
    <location>
        <begin position="45"/>
        <end position="65"/>
    </location>
</feature>
<protein>
    <recommendedName>
        <fullName evidence="2">DUF2157 domain-containing protein</fullName>
    </recommendedName>
</protein>
<dbReference type="Proteomes" id="UP000001693">
    <property type="component" value="Chromosome"/>
</dbReference>
<feature type="transmembrane region" description="Helical" evidence="1">
    <location>
        <begin position="71"/>
        <end position="90"/>
    </location>
</feature>
<feature type="transmembrane region" description="Helical" evidence="1">
    <location>
        <begin position="259"/>
        <end position="277"/>
    </location>
</feature>
<organism evidence="3 4">
    <name type="scientific">Leptothrix cholodnii (strain ATCC 51168 / LMG 8142 / SP-6)</name>
    <name type="common">Leptothrix discophora (strain SP-6)</name>
    <dbReference type="NCBI Taxonomy" id="395495"/>
    <lineage>
        <taxon>Bacteria</taxon>
        <taxon>Pseudomonadati</taxon>
        <taxon>Pseudomonadota</taxon>
        <taxon>Betaproteobacteria</taxon>
        <taxon>Burkholderiales</taxon>
        <taxon>Sphaerotilaceae</taxon>
        <taxon>Leptothrix</taxon>
    </lineage>
</organism>
<evidence type="ECO:0000313" key="4">
    <source>
        <dbReference type="Proteomes" id="UP000001693"/>
    </source>
</evidence>
<dbReference type="eggNOG" id="COG4984">
    <property type="taxonomic scope" value="Bacteria"/>
</dbReference>
<dbReference type="RefSeq" id="WP_012349239.1">
    <property type="nucleotide sequence ID" value="NC_010524.1"/>
</dbReference>
<feature type="transmembrane region" description="Helical" evidence="1">
    <location>
        <begin position="235"/>
        <end position="252"/>
    </location>
</feature>
<feature type="transmembrane region" description="Helical" evidence="1">
    <location>
        <begin position="289"/>
        <end position="312"/>
    </location>
</feature>
<dbReference type="AlphaFoldDB" id="B1XZD5"/>
<keyword evidence="1" id="KW-0472">Membrane</keyword>
<dbReference type="OrthoDB" id="327621at2"/>
<dbReference type="InterPro" id="IPR018677">
    <property type="entry name" value="DUF2157"/>
</dbReference>
<name>B1XZD5_LEPCP</name>
<dbReference type="HOGENOM" id="CLU_050363_1_0_4"/>
<feature type="transmembrane region" description="Helical" evidence="1">
    <location>
        <begin position="178"/>
        <end position="199"/>
    </location>
</feature>
<keyword evidence="4" id="KW-1185">Reference proteome</keyword>
<keyword evidence="1" id="KW-0812">Transmembrane</keyword>